<keyword evidence="3 6" id="KW-0326">Glycosidase</keyword>
<gene>
    <name evidence="6" type="ORF">BSCA_0510</name>
</gene>
<dbReference type="GeneID" id="85165451"/>
<evidence type="ECO:0000313" key="7">
    <source>
        <dbReference type="Proteomes" id="UP000029033"/>
    </source>
</evidence>
<dbReference type="InterPro" id="IPR017853">
    <property type="entry name" value="GH"/>
</dbReference>
<dbReference type="AlphaFoldDB" id="A0A087DIX9"/>
<evidence type="ECO:0000256" key="4">
    <source>
        <dbReference type="PIRSR" id="PIRSR600514-1"/>
    </source>
</evidence>
<dbReference type="InterPro" id="IPR049165">
    <property type="entry name" value="GH39_as"/>
</dbReference>
<dbReference type="EC" id="3.2.1.37" evidence="6"/>
<dbReference type="OrthoDB" id="9776971at2"/>
<evidence type="ECO:0000256" key="3">
    <source>
        <dbReference type="ARBA" id="ARBA00023295"/>
    </source>
</evidence>
<evidence type="ECO:0000313" key="6">
    <source>
        <dbReference type="EMBL" id="KFI95479.1"/>
    </source>
</evidence>
<dbReference type="GO" id="GO:0005975">
    <property type="term" value="P:carbohydrate metabolic process"/>
    <property type="evidence" value="ECO:0007669"/>
    <property type="project" value="InterPro"/>
</dbReference>
<keyword evidence="2 6" id="KW-0378">Hydrolase</keyword>
<dbReference type="InterPro" id="IPR000514">
    <property type="entry name" value="Glyco_hydro_39"/>
</dbReference>
<dbReference type="PROSITE" id="PS01027">
    <property type="entry name" value="GLYCOSYL_HYDROL_F39"/>
    <property type="match status" value="1"/>
</dbReference>
<feature type="active site" description="Proton donor" evidence="4">
    <location>
        <position position="180"/>
    </location>
</feature>
<dbReference type="Proteomes" id="UP000029033">
    <property type="component" value="Unassembled WGS sequence"/>
</dbReference>
<dbReference type="PANTHER" id="PTHR12631:SF8">
    <property type="entry name" value="ALPHA-L-IDURONIDASE"/>
    <property type="match status" value="1"/>
</dbReference>
<dbReference type="InterPro" id="IPR051923">
    <property type="entry name" value="Glycosyl_Hydrolase_39"/>
</dbReference>
<dbReference type="Gene3D" id="2.60.40.1500">
    <property type="entry name" value="Glycosyl hydrolase domain, family 39"/>
    <property type="match status" value="1"/>
</dbReference>
<dbReference type="SUPFAM" id="SSF51445">
    <property type="entry name" value="(Trans)glycosidases"/>
    <property type="match status" value="1"/>
</dbReference>
<dbReference type="Gene3D" id="3.20.20.80">
    <property type="entry name" value="Glycosidases"/>
    <property type="match status" value="1"/>
</dbReference>
<dbReference type="GO" id="GO:0009044">
    <property type="term" value="F:xylan 1,4-beta-xylosidase activity"/>
    <property type="evidence" value="ECO:0007669"/>
    <property type="project" value="UniProtKB-EC"/>
</dbReference>
<sequence length="558" mass="62477">MVDTCRISVDAATTVGELDHSWRFIGYDECNYTYMPEGKELLAKFGGLDDAPYYVRTHFMFCNGSCTGTQKFGSTNIYRELSDGRVIYDFTYYDLILDSILESGNKPFVELGFMPQHLADPKYHEQPSLAGLDVYKEIGWTYPPEDYGKWHDFILTTARHLAERYGADEIATWYFELWNEPDIFYWSGTVDEYCTLYDNTEHVLHEALPGARLSGPACTGIFLHNGANAFMKQFFRHCREGRNARTGQTGTRLDFITFHAKGSVFPADVTATKAVPSVGSLVHQVRLGLEVIAQEGYSDLDVVISEADPDGWAAGGIADNPNMKYRNSEYYASYVAATYNGIHKLGRELGANVYPLAWAFMFPQEECFAGTRTFSTQGIDKPVFNLFRMLSRMGSHELAMTSSDEADPAYDRRLIDDFDEEAPSHYDGAGAQTVLSGYASRSDDGATQILVYSHCDDIDRQGEHEVELHVRGLKPGQYRLSHYRIDGDHSNAHTVWQAEGRPKYPQGAQYETIKSAGALQELEPERVLDVAGSDDEAGATLRFSMPAHAISLLTLRAA</sequence>
<proteinExistence type="inferred from homology"/>
<organism evidence="6 7">
    <name type="scientific">Bifidobacterium scardovii</name>
    <dbReference type="NCBI Taxonomy" id="158787"/>
    <lineage>
        <taxon>Bacteria</taxon>
        <taxon>Bacillati</taxon>
        <taxon>Actinomycetota</taxon>
        <taxon>Actinomycetes</taxon>
        <taxon>Bifidobacteriales</taxon>
        <taxon>Bifidobacteriaceae</taxon>
        <taxon>Bifidobacterium</taxon>
    </lineage>
</organism>
<dbReference type="PRINTS" id="PR00745">
    <property type="entry name" value="GLHYDRLASE39"/>
</dbReference>
<dbReference type="EMBL" id="JGZO01000002">
    <property type="protein sequence ID" value="KFI95479.1"/>
    <property type="molecule type" value="Genomic_DNA"/>
</dbReference>
<dbReference type="RefSeq" id="WP_051923115.1">
    <property type="nucleotide sequence ID" value="NZ_CAUPKV010000001.1"/>
</dbReference>
<dbReference type="STRING" id="158787.BSCA_0510"/>
<comment type="similarity">
    <text evidence="1">Belongs to the glycosyl hydrolase 39 family.</text>
</comment>
<accession>A0A087DIX9</accession>
<dbReference type="InterPro" id="IPR049166">
    <property type="entry name" value="GH39_cat"/>
</dbReference>
<protein>
    <submittedName>
        <fullName evidence="6">Glycoside hydrolase family 39</fullName>
        <ecNumber evidence="6">3.2.1.37</ecNumber>
    </submittedName>
</protein>
<feature type="domain" description="Glycosyl hydrolases family 39 N-terminal catalytic" evidence="5">
    <location>
        <begin position="7"/>
        <end position="516"/>
    </location>
</feature>
<dbReference type="SUPFAM" id="SSF51011">
    <property type="entry name" value="Glycosyl hydrolase domain"/>
    <property type="match status" value="1"/>
</dbReference>
<comment type="caution">
    <text evidence="6">The sequence shown here is derived from an EMBL/GenBank/DDBJ whole genome shotgun (WGS) entry which is preliminary data.</text>
</comment>
<evidence type="ECO:0000256" key="1">
    <source>
        <dbReference type="ARBA" id="ARBA00008875"/>
    </source>
</evidence>
<evidence type="ECO:0000259" key="5">
    <source>
        <dbReference type="Pfam" id="PF01229"/>
    </source>
</evidence>
<keyword evidence="7" id="KW-1185">Reference proteome</keyword>
<dbReference type="eggNOG" id="COG3664">
    <property type="taxonomic scope" value="Bacteria"/>
</dbReference>
<dbReference type="Pfam" id="PF01229">
    <property type="entry name" value="Glyco_hydro_39"/>
    <property type="match status" value="1"/>
</dbReference>
<name>A0A087DIX9_9BIFI</name>
<dbReference type="PANTHER" id="PTHR12631">
    <property type="entry name" value="ALPHA-L-IDURONIDASE"/>
    <property type="match status" value="1"/>
</dbReference>
<reference evidence="6 7" key="1">
    <citation type="submission" date="2014-03" db="EMBL/GenBank/DDBJ databases">
        <title>Genomics of Bifidobacteria.</title>
        <authorList>
            <person name="Ventura M."/>
            <person name="Milani C."/>
            <person name="Lugli G.A."/>
        </authorList>
    </citation>
    <scope>NUCLEOTIDE SEQUENCE [LARGE SCALE GENOMIC DNA]</scope>
    <source>
        <strain evidence="6 7">LMG 21589</strain>
    </source>
</reference>
<evidence type="ECO:0000256" key="2">
    <source>
        <dbReference type="ARBA" id="ARBA00022801"/>
    </source>
</evidence>